<name>A0A1R4GEZ4_BREDI</name>
<gene>
    <name evidence="2" type="ORF">FM111_12220</name>
</gene>
<dbReference type="AlphaFoldDB" id="A0A1R4GEZ4"/>
<dbReference type="EMBL" id="FUIE01000065">
    <property type="protein sequence ID" value="SJM66787.1"/>
    <property type="molecule type" value="Genomic_DNA"/>
</dbReference>
<dbReference type="OrthoDB" id="7204964at2"/>
<evidence type="ECO:0000313" key="3">
    <source>
        <dbReference type="Proteomes" id="UP000195766"/>
    </source>
</evidence>
<protein>
    <submittedName>
        <fullName evidence="2">Uncharacterized protein</fullName>
    </submittedName>
</protein>
<proteinExistence type="predicted"/>
<dbReference type="RefSeq" id="WP_143276113.1">
    <property type="nucleotide sequence ID" value="NZ_FUIE01000065.1"/>
</dbReference>
<evidence type="ECO:0000256" key="1">
    <source>
        <dbReference type="SAM" id="SignalP"/>
    </source>
</evidence>
<keyword evidence="1" id="KW-0732">Signal</keyword>
<feature type="signal peptide" evidence="1">
    <location>
        <begin position="1"/>
        <end position="21"/>
    </location>
</feature>
<feature type="chain" id="PRO_5013386003" evidence="1">
    <location>
        <begin position="22"/>
        <end position="167"/>
    </location>
</feature>
<organism evidence="2 3">
    <name type="scientific">Brevundimonas diminuta 3F5N</name>
    <dbReference type="NCBI Taxonomy" id="1255603"/>
    <lineage>
        <taxon>Bacteria</taxon>
        <taxon>Pseudomonadati</taxon>
        <taxon>Pseudomonadota</taxon>
        <taxon>Alphaproteobacteria</taxon>
        <taxon>Caulobacterales</taxon>
        <taxon>Caulobacteraceae</taxon>
        <taxon>Brevundimonas</taxon>
    </lineage>
</organism>
<accession>A0A1R4GEZ4</accession>
<sequence length="167" mass="17800">MRIFMMSLTAAASLAATSALAQSAVCTSLDKGDLSIGQTLSQMQQRQLREEAPVGTLHCGRTGCTAVASDGVSYSWRRDGRIVGKTIELSTPTSLPGWRGEIDQAFADRLGQATCTRFTVFDDELDGSRSMKSAPFAASQGQTVTASLFGRGTAEEPLTIEMRAVDQ</sequence>
<dbReference type="Proteomes" id="UP000195766">
    <property type="component" value="Unassembled WGS sequence"/>
</dbReference>
<reference evidence="2 3" key="1">
    <citation type="submission" date="2017-02" db="EMBL/GenBank/DDBJ databases">
        <authorList>
            <person name="Peterson S.W."/>
        </authorList>
    </citation>
    <scope>NUCLEOTIDE SEQUENCE [LARGE SCALE GENOMIC DNA]</scope>
    <source>
        <strain evidence="2 3">3F5N</strain>
    </source>
</reference>
<evidence type="ECO:0000313" key="2">
    <source>
        <dbReference type="EMBL" id="SJM66787.1"/>
    </source>
</evidence>